<accession>A0ABQ7B0R5</accession>
<dbReference type="Pfam" id="PF23572">
    <property type="entry name" value="GH3_C"/>
    <property type="match status" value="1"/>
</dbReference>
<dbReference type="InterPro" id="IPR004993">
    <property type="entry name" value="GH3"/>
</dbReference>
<dbReference type="EMBL" id="QGKV02001556">
    <property type="protein sequence ID" value="KAF3519794.1"/>
    <property type="molecule type" value="Genomic_DNA"/>
</dbReference>
<sequence length="132" mass="14805">MGDILQVTGLYNRAPQFKFARRDSMVLSIQVEATTEEDLLKGLNHVTIVLCLQEESFNSLYREMRSKDGSIGALEVRVVQQGTFDSLMEYFISRGASESQYKTPLCLNSSEALAVLENNVCARFFSDKSPPL</sequence>
<feature type="domain" description="GH3 C-terminal" evidence="1">
    <location>
        <begin position="53"/>
        <end position="110"/>
    </location>
</feature>
<reference evidence="2 3" key="1">
    <citation type="journal article" date="2020" name="BMC Genomics">
        <title>Intraspecific diversification of the crop wild relative Brassica cretica Lam. using demographic model selection.</title>
        <authorList>
            <person name="Kioukis A."/>
            <person name="Michalopoulou V.A."/>
            <person name="Briers L."/>
            <person name="Pirintsos S."/>
            <person name="Studholme D.J."/>
            <person name="Pavlidis P."/>
            <person name="Sarris P.F."/>
        </authorList>
    </citation>
    <scope>NUCLEOTIDE SEQUENCE [LARGE SCALE GENOMIC DNA]</scope>
    <source>
        <strain evidence="3">cv. PFS-1207/04</strain>
    </source>
</reference>
<dbReference type="PANTHER" id="PTHR31901">
    <property type="entry name" value="GH3 DOMAIN-CONTAINING PROTEIN"/>
    <property type="match status" value="1"/>
</dbReference>
<evidence type="ECO:0000313" key="3">
    <source>
        <dbReference type="Proteomes" id="UP000266723"/>
    </source>
</evidence>
<keyword evidence="3" id="KW-1185">Reference proteome</keyword>
<organism evidence="2 3">
    <name type="scientific">Brassica cretica</name>
    <name type="common">Mustard</name>
    <dbReference type="NCBI Taxonomy" id="69181"/>
    <lineage>
        <taxon>Eukaryota</taxon>
        <taxon>Viridiplantae</taxon>
        <taxon>Streptophyta</taxon>
        <taxon>Embryophyta</taxon>
        <taxon>Tracheophyta</taxon>
        <taxon>Spermatophyta</taxon>
        <taxon>Magnoliopsida</taxon>
        <taxon>eudicotyledons</taxon>
        <taxon>Gunneridae</taxon>
        <taxon>Pentapetalae</taxon>
        <taxon>rosids</taxon>
        <taxon>malvids</taxon>
        <taxon>Brassicales</taxon>
        <taxon>Brassicaceae</taxon>
        <taxon>Brassiceae</taxon>
        <taxon>Brassica</taxon>
    </lineage>
</organism>
<name>A0ABQ7B0R5_BRACR</name>
<dbReference type="PANTHER" id="PTHR31901:SF52">
    <property type="entry name" value="AUXIN-RESPONSIVE GH3 FAMILY PROTEIN"/>
    <property type="match status" value="1"/>
</dbReference>
<dbReference type="Proteomes" id="UP000266723">
    <property type="component" value="Unassembled WGS sequence"/>
</dbReference>
<protein>
    <recommendedName>
        <fullName evidence="1">GH3 C-terminal domain-containing protein</fullName>
    </recommendedName>
</protein>
<evidence type="ECO:0000259" key="1">
    <source>
        <dbReference type="Pfam" id="PF23572"/>
    </source>
</evidence>
<comment type="caution">
    <text evidence="2">The sequence shown here is derived from an EMBL/GenBank/DDBJ whole genome shotgun (WGS) entry which is preliminary data.</text>
</comment>
<proteinExistence type="predicted"/>
<gene>
    <name evidence="2" type="ORF">DY000_02058919</name>
</gene>
<dbReference type="InterPro" id="IPR055378">
    <property type="entry name" value="GH3_C"/>
</dbReference>
<evidence type="ECO:0000313" key="2">
    <source>
        <dbReference type="EMBL" id="KAF3519794.1"/>
    </source>
</evidence>